<keyword evidence="1" id="KW-0175">Coiled coil</keyword>
<evidence type="ECO:0000313" key="2">
    <source>
        <dbReference type="EMBL" id="MPM59209.1"/>
    </source>
</evidence>
<dbReference type="AlphaFoldDB" id="A0A645B1D5"/>
<proteinExistence type="predicted"/>
<organism evidence="2">
    <name type="scientific">bioreactor metagenome</name>
    <dbReference type="NCBI Taxonomy" id="1076179"/>
    <lineage>
        <taxon>unclassified sequences</taxon>
        <taxon>metagenomes</taxon>
        <taxon>ecological metagenomes</taxon>
    </lineage>
</organism>
<dbReference type="EMBL" id="VSSQ01017173">
    <property type="protein sequence ID" value="MPM59209.1"/>
    <property type="molecule type" value="Genomic_DNA"/>
</dbReference>
<gene>
    <name evidence="2" type="ORF">SDC9_106049</name>
</gene>
<evidence type="ECO:0000256" key="1">
    <source>
        <dbReference type="SAM" id="Coils"/>
    </source>
</evidence>
<feature type="coiled-coil region" evidence="1">
    <location>
        <begin position="14"/>
        <end position="41"/>
    </location>
</feature>
<sequence>MDGLACMLNKKCRREKSEEIVKNMNNEQRTYEEIYAKQETK</sequence>
<protein>
    <submittedName>
        <fullName evidence="2">Uncharacterized protein</fullName>
    </submittedName>
</protein>
<name>A0A645B1D5_9ZZZZ</name>
<reference evidence="2" key="1">
    <citation type="submission" date="2019-08" db="EMBL/GenBank/DDBJ databases">
        <authorList>
            <person name="Kucharzyk K."/>
            <person name="Murdoch R.W."/>
            <person name="Higgins S."/>
            <person name="Loffler F."/>
        </authorList>
    </citation>
    <scope>NUCLEOTIDE SEQUENCE</scope>
</reference>
<accession>A0A645B1D5</accession>
<comment type="caution">
    <text evidence="2">The sequence shown here is derived from an EMBL/GenBank/DDBJ whole genome shotgun (WGS) entry which is preliminary data.</text>
</comment>